<evidence type="ECO:0000256" key="1">
    <source>
        <dbReference type="PROSITE-ProRule" id="PRU00023"/>
    </source>
</evidence>
<reference evidence="3 4" key="1">
    <citation type="submission" date="2016-08" db="EMBL/GenBank/DDBJ databases">
        <title>A Parts List for Fungal Cellulosomes Revealed by Comparative Genomics.</title>
        <authorList>
            <consortium name="DOE Joint Genome Institute"/>
            <person name="Haitjema C.H."/>
            <person name="Gilmore S.P."/>
            <person name="Henske J.K."/>
            <person name="Solomon K.V."/>
            <person name="De Groot R."/>
            <person name="Kuo A."/>
            <person name="Mondo S.J."/>
            <person name="Salamov A.A."/>
            <person name="Labutti K."/>
            <person name="Zhao Z."/>
            <person name="Chiniquy J."/>
            <person name="Barry K."/>
            <person name="Brewer H.M."/>
            <person name="Purvine S.O."/>
            <person name="Wright A.T."/>
            <person name="Boxma B."/>
            <person name="Van Alen T."/>
            <person name="Hackstein J.H."/>
            <person name="Baker S.E."/>
            <person name="Grigoriev I.V."/>
            <person name="O'Malley M.A."/>
        </authorList>
    </citation>
    <scope>NUCLEOTIDE SEQUENCE [LARGE SCALE GENOMIC DNA]</scope>
    <source>
        <strain evidence="3 4">G1</strain>
    </source>
</reference>
<comment type="caution">
    <text evidence="3">The sequence shown here is derived from an EMBL/GenBank/DDBJ whole genome shotgun (WGS) entry which is preliminary data.</text>
</comment>
<organism evidence="3 4">
    <name type="scientific">Neocallimastix californiae</name>
    <dbReference type="NCBI Taxonomy" id="1754190"/>
    <lineage>
        <taxon>Eukaryota</taxon>
        <taxon>Fungi</taxon>
        <taxon>Fungi incertae sedis</taxon>
        <taxon>Chytridiomycota</taxon>
        <taxon>Chytridiomycota incertae sedis</taxon>
        <taxon>Neocallimastigomycetes</taxon>
        <taxon>Neocallimastigales</taxon>
        <taxon>Neocallimastigaceae</taxon>
        <taxon>Neocallimastix</taxon>
    </lineage>
</organism>
<dbReference type="Proteomes" id="UP000193920">
    <property type="component" value="Unassembled WGS sequence"/>
</dbReference>
<sequence length="463" mass="53454">MSNKDNFGNILNLPIINIANRYGKKYIFTILQLICANQLGIIFNDNSSNGYNSSENFIDHTSVFSNFSSRPILSKSLDLIFQINGKFPSKINYYKGKCLYQYFERSIENEWIALFKLKDSKRNNKTLMHFLCEGDRLSAIQFLVEHGANINDYNPIEKTQITEKGFSKTNSNTLNEYTNFKIYGNMCVNSKSLFSFLFGYIYINCECYFPSGFIKGNRIDKCLSLKNFIKENLDKSEQYIINEAEKIAEYLYDQGAEIILEENKKLYLISEIIYKLLKRGRKKESEKNKEEIKVVVTENIENKESEKSISSLELRTKQNNDDQSLKESKESSSTLQISKNKEEKSLQSNSNNKDRSEMEKPSTSKDNEISENTNQSKNSQVSSNDDQDKNERCLNNLPYDNTHPVKANLNLPVSLWEDIRELSILSGKSVDTICWELLSSNLEEKLKEARGFGNNENKKGKEK</sequence>
<feature type="compositionally biased region" description="Basic and acidic residues" evidence="2">
    <location>
        <begin position="352"/>
        <end position="368"/>
    </location>
</feature>
<feature type="compositionally biased region" description="Polar residues" evidence="2">
    <location>
        <begin position="370"/>
        <end position="384"/>
    </location>
</feature>
<evidence type="ECO:0000256" key="2">
    <source>
        <dbReference type="SAM" id="MobiDB-lite"/>
    </source>
</evidence>
<keyword evidence="4" id="KW-1185">Reference proteome</keyword>
<protein>
    <submittedName>
        <fullName evidence="3">Uncharacterized protein</fullName>
    </submittedName>
</protein>
<evidence type="ECO:0000313" key="3">
    <source>
        <dbReference type="EMBL" id="ORY32033.1"/>
    </source>
</evidence>
<proteinExistence type="predicted"/>
<dbReference type="PROSITE" id="PS50088">
    <property type="entry name" value="ANK_REPEAT"/>
    <property type="match status" value="1"/>
</dbReference>
<feature type="compositionally biased region" description="Basic and acidic residues" evidence="2">
    <location>
        <begin position="314"/>
        <end position="330"/>
    </location>
</feature>
<evidence type="ECO:0000313" key="4">
    <source>
        <dbReference type="Proteomes" id="UP000193920"/>
    </source>
</evidence>
<feature type="repeat" description="ANK" evidence="1">
    <location>
        <begin position="123"/>
        <end position="155"/>
    </location>
</feature>
<accession>A0A1Y2BB44</accession>
<gene>
    <name evidence="3" type="ORF">LY90DRAFT_512321</name>
</gene>
<dbReference type="AlphaFoldDB" id="A0A1Y2BB44"/>
<keyword evidence="1" id="KW-0040">ANK repeat</keyword>
<name>A0A1Y2BB44_9FUNG</name>
<feature type="region of interest" description="Disordered" evidence="2">
    <location>
        <begin position="306"/>
        <end position="405"/>
    </location>
</feature>
<dbReference type="InterPro" id="IPR002110">
    <property type="entry name" value="Ankyrin_rpt"/>
</dbReference>
<dbReference type="EMBL" id="MCOG01000166">
    <property type="protein sequence ID" value="ORY32033.1"/>
    <property type="molecule type" value="Genomic_DNA"/>
</dbReference>